<accession>A0A081KCT0</accession>
<dbReference type="EMBL" id="JOJP01000001">
    <property type="protein sequence ID" value="KEI71956.1"/>
    <property type="molecule type" value="Genomic_DNA"/>
</dbReference>
<evidence type="ECO:0008006" key="3">
    <source>
        <dbReference type="Google" id="ProtNLM"/>
    </source>
</evidence>
<comment type="caution">
    <text evidence="1">The sequence shown here is derived from an EMBL/GenBank/DDBJ whole genome shotgun (WGS) entry which is preliminary data.</text>
</comment>
<dbReference type="InterPro" id="IPR011051">
    <property type="entry name" value="RmlC_Cupin_sf"/>
</dbReference>
<evidence type="ECO:0000313" key="2">
    <source>
        <dbReference type="Proteomes" id="UP000027997"/>
    </source>
</evidence>
<reference evidence="1 2" key="1">
    <citation type="submission" date="2014-06" db="EMBL/GenBank/DDBJ databases">
        <title>Whole Genome Sequences of Three Symbiotic Endozoicomonas Bacteria.</title>
        <authorList>
            <person name="Neave M.J."/>
            <person name="Apprill A."/>
            <person name="Voolstra C.R."/>
        </authorList>
    </citation>
    <scope>NUCLEOTIDE SEQUENCE [LARGE SCALE GENOMIC DNA]</scope>
    <source>
        <strain evidence="1 2">DSM 22380</strain>
    </source>
</reference>
<dbReference type="eggNOG" id="ENOG50315N7">
    <property type="taxonomic scope" value="Bacteria"/>
</dbReference>
<gene>
    <name evidence="1" type="ORF">GV64_15560</name>
</gene>
<sequence length="136" mass="15292">MTNVVEIKEGDLVLARHIPASTAWTEGLNFFSQDSEFMQVGVWGYDAGKELKAHIHNEVKREVLWTQEVLFVRQGKIKANIYDTAETKVAELNVTAGDILILLRGGHGYDIVENGTQVLEIKNGPYVGPDQDRRRL</sequence>
<organism evidence="1 2">
    <name type="scientific">Endozoicomonas elysicola</name>
    <dbReference type="NCBI Taxonomy" id="305900"/>
    <lineage>
        <taxon>Bacteria</taxon>
        <taxon>Pseudomonadati</taxon>
        <taxon>Pseudomonadota</taxon>
        <taxon>Gammaproteobacteria</taxon>
        <taxon>Oceanospirillales</taxon>
        <taxon>Endozoicomonadaceae</taxon>
        <taxon>Endozoicomonas</taxon>
    </lineage>
</organism>
<evidence type="ECO:0000313" key="1">
    <source>
        <dbReference type="EMBL" id="KEI71956.1"/>
    </source>
</evidence>
<proteinExistence type="predicted"/>
<protein>
    <recommendedName>
        <fullName evidence="3">Cupin</fullName>
    </recommendedName>
</protein>
<dbReference type="Proteomes" id="UP000027997">
    <property type="component" value="Unassembled WGS sequence"/>
</dbReference>
<dbReference type="RefSeq" id="WP_020584500.1">
    <property type="nucleotide sequence ID" value="NZ_JOJP01000001.1"/>
</dbReference>
<keyword evidence="2" id="KW-1185">Reference proteome</keyword>
<dbReference type="STRING" id="305900.GV64_15560"/>
<dbReference type="SUPFAM" id="SSF51182">
    <property type="entry name" value="RmlC-like cupins"/>
    <property type="match status" value="1"/>
</dbReference>
<dbReference type="AlphaFoldDB" id="A0A081KCT0"/>
<name>A0A081KCT0_9GAMM</name>